<dbReference type="InterPro" id="IPR011990">
    <property type="entry name" value="TPR-like_helical_dom_sf"/>
</dbReference>
<proteinExistence type="predicted"/>
<protein>
    <submittedName>
        <fullName evidence="1">CHAT domain-containing protein</fullName>
    </submittedName>
</protein>
<dbReference type="SUPFAM" id="SSF48452">
    <property type="entry name" value="TPR-like"/>
    <property type="match status" value="2"/>
</dbReference>
<dbReference type="AlphaFoldDB" id="A0AAV9Z7R7"/>
<gene>
    <name evidence="1" type="ORF">R3P38DRAFT_2812298</name>
</gene>
<name>A0AAV9Z7R7_9AGAR</name>
<comment type="caution">
    <text evidence="1">The sequence shown here is derived from an EMBL/GenBank/DDBJ whole genome shotgun (WGS) entry which is preliminary data.</text>
</comment>
<dbReference type="PANTHER" id="PTHR19959:SF119">
    <property type="entry name" value="FUNGAL LIPASE-LIKE DOMAIN-CONTAINING PROTEIN"/>
    <property type="match status" value="1"/>
</dbReference>
<dbReference type="PANTHER" id="PTHR19959">
    <property type="entry name" value="KINESIN LIGHT CHAIN"/>
    <property type="match status" value="1"/>
</dbReference>
<organism evidence="1 2">
    <name type="scientific">Favolaschia claudopus</name>
    <dbReference type="NCBI Taxonomy" id="2862362"/>
    <lineage>
        <taxon>Eukaryota</taxon>
        <taxon>Fungi</taxon>
        <taxon>Dikarya</taxon>
        <taxon>Basidiomycota</taxon>
        <taxon>Agaricomycotina</taxon>
        <taxon>Agaricomycetes</taxon>
        <taxon>Agaricomycetidae</taxon>
        <taxon>Agaricales</taxon>
        <taxon>Marasmiineae</taxon>
        <taxon>Mycenaceae</taxon>
        <taxon>Favolaschia</taxon>
    </lineage>
</organism>
<dbReference type="EMBL" id="JAWWNJ010000188">
    <property type="protein sequence ID" value="KAK6974110.1"/>
    <property type="molecule type" value="Genomic_DNA"/>
</dbReference>
<reference evidence="1 2" key="1">
    <citation type="journal article" date="2024" name="J Genomics">
        <title>Draft genome sequencing and assembly of Favolaschia claudopus CIRM-BRFM 2984 isolated from oak limbs.</title>
        <authorList>
            <person name="Navarro D."/>
            <person name="Drula E."/>
            <person name="Chaduli D."/>
            <person name="Cazenave R."/>
            <person name="Ahrendt S."/>
            <person name="Wang J."/>
            <person name="Lipzen A."/>
            <person name="Daum C."/>
            <person name="Barry K."/>
            <person name="Grigoriev I.V."/>
            <person name="Favel A."/>
            <person name="Rosso M.N."/>
            <person name="Martin F."/>
        </authorList>
    </citation>
    <scope>NUCLEOTIDE SEQUENCE [LARGE SCALE GENOMIC DNA]</scope>
    <source>
        <strain evidence="1 2">CIRM-BRFM 2984</strain>
    </source>
</reference>
<sequence length="1114" mass="124088">MSELHTVITLHELHIESLIYPHEDLPDGMKMSAQLIIDQYIWLHTQLVKSEPSGKSWKLRVGCNIPAQAAMFQVVFLGHTFECLLNTVNSDGPTLRLGAGFAISQSSCHHPSISDFIALPDSKIASVASETVTNDLQQAWENSNMEQLTTNSLNIWLMHERILLGCQEGKERAQLLNILGDIGMKKYNSVGSIQDLSQTICTCADAVRDNSIDPDNLMSPTFLADLGVALLVRVKQLRRLEDITRAIKMLQQSVHLTPDGHPDKPSRLNNLGSSLLWRFKRLGNRHDLDQCIAHMEAAVNLAADNDPDRLAWMSNLGLSLGSRFYNFWNLDDLNQAITFFEACVNSASDSNPKKPDFLGHLGNALLRRYDHTEDLNDAVKSMTYTQAAVDLTPDGHPNRSSWLGDLGLSFLNRFIHLGDLDDLNQSITYLEIVVNLIADDDIDRSKQLNHLGCALLKRYEQLGNLDDVNQSITCRAAALELIPDGHIDRPSFLGMLGDSFYHRFQHLGDLGDLNQAVTYIEARLDLTPDGHPDKSGQLNCLNILLAARFRQFGDLDDLNKAIAQGKAGVNFTADCHPDKLMFLSSLGESFLWRFDRLGNLADLNQCITQFEACVELTPDGHTRKPKVLHNLAVALGTRFLRLRNPADVNRAIICAAAAVEHHPGNSLYLATLGGAFCHRFVLLWDFDDLDQCITYIEAAVHLLPDDHLEKPSRLFNLGEDEDCQKLLYSFSSAACSSSGAAWFRFSAAEKWATFARACQPSAILKAYTTAIAILPELAWLALSIADRHHRLLTVGKLVRDGAAAAIAAGDYQKSVEWLEQGRSIIWGQFLELRTPVDKLKQSHPELAEQFISYSKTLEVAGTKTTSIDEYITPKSTNVRTKNFHEIVHKRENVLAQIRQQPGFEQFLLPKSISHLSHAADSGPVVILNISGYQCDGLILLPDLQEEVIHVPLPSFTSSCAEELVELLASTLGTDRHIETLAGEVMYHLPRKHTFSHADEFDELLESIRGTTVCAERLQGSREGKLTPDQSFSRILSELWIKIVQPILKAIAITRPTDDPERIWWCPTGPLAFLPIHAAGLYGKDQDGKDHPFGSNHQPMGKPTFQELAKKLFVL</sequence>
<evidence type="ECO:0000313" key="2">
    <source>
        <dbReference type="Proteomes" id="UP001362999"/>
    </source>
</evidence>
<accession>A0AAV9Z7R7</accession>
<dbReference type="Proteomes" id="UP001362999">
    <property type="component" value="Unassembled WGS sequence"/>
</dbReference>
<keyword evidence="2" id="KW-1185">Reference proteome</keyword>
<dbReference type="Gene3D" id="1.25.40.10">
    <property type="entry name" value="Tetratricopeptide repeat domain"/>
    <property type="match status" value="2"/>
</dbReference>
<evidence type="ECO:0000313" key="1">
    <source>
        <dbReference type="EMBL" id="KAK6974110.1"/>
    </source>
</evidence>